<reference evidence="2 3" key="1">
    <citation type="submission" date="2023-08" db="EMBL/GenBank/DDBJ databases">
        <title>Black Yeasts Isolated from many extreme environments.</title>
        <authorList>
            <person name="Coleine C."/>
            <person name="Stajich J.E."/>
            <person name="Selbmann L."/>
        </authorList>
    </citation>
    <scope>NUCLEOTIDE SEQUENCE [LARGE SCALE GENOMIC DNA]</scope>
    <source>
        <strain evidence="2 3">CCFEE 536</strain>
    </source>
</reference>
<evidence type="ECO:0000313" key="2">
    <source>
        <dbReference type="EMBL" id="KAK5276764.1"/>
    </source>
</evidence>
<feature type="region of interest" description="Disordered" evidence="1">
    <location>
        <begin position="1"/>
        <end position="22"/>
    </location>
</feature>
<keyword evidence="3" id="KW-1185">Reference proteome</keyword>
<evidence type="ECO:0000313" key="3">
    <source>
        <dbReference type="Proteomes" id="UP001357485"/>
    </source>
</evidence>
<sequence length="117" mass="12808">MVKRVYLPAEQQTNGANEPSEEYIGTGEDHIVLFNVQDVADLSVSGVDIGKAEAKAANGLSSGFRTDTDISGNVVPRERDLQRWEPSVESSIDMSLEETGNTSWDQFAVNERLYGVT</sequence>
<comment type="caution">
    <text evidence="2">The sequence shown here is derived from an EMBL/GenBank/DDBJ whole genome shotgun (WGS) entry which is preliminary data.</text>
</comment>
<feature type="non-terminal residue" evidence="2">
    <location>
        <position position="117"/>
    </location>
</feature>
<accession>A0ABR0M1Y6</accession>
<dbReference type="Proteomes" id="UP001357485">
    <property type="component" value="Unassembled WGS sequence"/>
</dbReference>
<gene>
    <name evidence="2" type="primary">PBP1_3</name>
    <name evidence="2" type="ORF">LTR16_010722</name>
</gene>
<protein>
    <submittedName>
        <fullName evidence="2">Poly(A)-binding protein binding protein</fullName>
    </submittedName>
</protein>
<dbReference type="EMBL" id="JAVRRA010003132">
    <property type="protein sequence ID" value="KAK5276764.1"/>
    <property type="molecule type" value="Genomic_DNA"/>
</dbReference>
<dbReference type="PANTHER" id="PTHR12854:SF7">
    <property type="entry name" value="ATAXIN-2 HOMOLOG"/>
    <property type="match status" value="1"/>
</dbReference>
<proteinExistence type="predicted"/>
<dbReference type="PANTHER" id="PTHR12854">
    <property type="entry name" value="ATAXIN 2-RELATED"/>
    <property type="match status" value="1"/>
</dbReference>
<organism evidence="2 3">
    <name type="scientific">Cryomyces antarcticus</name>
    <dbReference type="NCBI Taxonomy" id="329879"/>
    <lineage>
        <taxon>Eukaryota</taxon>
        <taxon>Fungi</taxon>
        <taxon>Dikarya</taxon>
        <taxon>Ascomycota</taxon>
        <taxon>Pezizomycotina</taxon>
        <taxon>Dothideomycetes</taxon>
        <taxon>Dothideomycetes incertae sedis</taxon>
        <taxon>Cryomyces</taxon>
    </lineage>
</organism>
<evidence type="ECO:0000256" key="1">
    <source>
        <dbReference type="SAM" id="MobiDB-lite"/>
    </source>
</evidence>
<dbReference type="InterPro" id="IPR045117">
    <property type="entry name" value="ATXN2-like"/>
</dbReference>
<name>A0ABR0M1Y6_9PEZI</name>